<name>A0A8I6WEH5_HORVV</name>
<proteinExistence type="predicted"/>
<keyword evidence="2" id="KW-1185">Reference proteome</keyword>
<dbReference type="AlphaFoldDB" id="A0A8I6WEH5"/>
<evidence type="ECO:0000313" key="2">
    <source>
        <dbReference type="Proteomes" id="UP000011116"/>
    </source>
</evidence>
<reference evidence="2" key="1">
    <citation type="journal article" date="2012" name="Nature">
        <title>A physical, genetic and functional sequence assembly of the barley genome.</title>
        <authorList>
            <consortium name="The International Barley Genome Sequencing Consortium"/>
            <person name="Mayer K.F."/>
            <person name="Waugh R."/>
            <person name="Brown J.W."/>
            <person name="Schulman A."/>
            <person name="Langridge P."/>
            <person name="Platzer M."/>
            <person name="Fincher G.B."/>
            <person name="Muehlbauer G.J."/>
            <person name="Sato K."/>
            <person name="Close T.J."/>
            <person name="Wise R.P."/>
            <person name="Stein N."/>
        </authorList>
    </citation>
    <scope>NUCLEOTIDE SEQUENCE [LARGE SCALE GENOMIC DNA]</scope>
    <source>
        <strain evidence="2">cv. Morex</strain>
    </source>
</reference>
<organism evidence="1 2">
    <name type="scientific">Hordeum vulgare subsp. vulgare</name>
    <name type="common">Domesticated barley</name>
    <dbReference type="NCBI Taxonomy" id="112509"/>
    <lineage>
        <taxon>Eukaryota</taxon>
        <taxon>Viridiplantae</taxon>
        <taxon>Streptophyta</taxon>
        <taxon>Embryophyta</taxon>
        <taxon>Tracheophyta</taxon>
        <taxon>Spermatophyta</taxon>
        <taxon>Magnoliopsida</taxon>
        <taxon>Liliopsida</taxon>
        <taxon>Poales</taxon>
        <taxon>Poaceae</taxon>
        <taxon>BOP clade</taxon>
        <taxon>Pooideae</taxon>
        <taxon>Triticodae</taxon>
        <taxon>Triticeae</taxon>
        <taxon>Hordeinae</taxon>
        <taxon>Hordeum</taxon>
    </lineage>
</organism>
<dbReference type="Gramene" id="HORVU.MOREX.r2.1HG0065340.1">
    <property type="protein sequence ID" value="HORVU.MOREX.r2.1HG0065340.1.CDS.1"/>
    <property type="gene ID" value="HORVU.MOREX.r2.1HG0065340"/>
</dbReference>
<protein>
    <submittedName>
        <fullName evidence="1">Uncharacterized protein</fullName>
    </submittedName>
</protein>
<sequence>MVDEDTNECSLVSLPAPTVITLPPLPEDAPEPYLWFGCALSVQTTPPDCTVVLDFVRERCRIHCRLATPSGPVSLWSSLRRTTSSKDP</sequence>
<reference evidence="1" key="2">
    <citation type="submission" date="2020-10" db="EMBL/GenBank/DDBJ databases">
        <authorList>
            <person name="Scholz U."/>
            <person name="Mascher M."/>
            <person name="Fiebig A."/>
        </authorList>
    </citation>
    <scope>NUCLEOTIDE SEQUENCE [LARGE SCALE GENOMIC DNA]</scope>
    <source>
        <strain evidence="1">cv. Morex</strain>
    </source>
</reference>
<dbReference type="Proteomes" id="UP000011116">
    <property type="component" value="Chromosome 1H"/>
</dbReference>
<reference evidence="1" key="3">
    <citation type="submission" date="2022-01" db="UniProtKB">
        <authorList>
            <consortium name="EnsemblPlants"/>
        </authorList>
    </citation>
    <scope>IDENTIFICATION</scope>
    <source>
        <strain evidence="1">subsp. vulgare</strain>
    </source>
</reference>
<accession>A0A8I6WEH5</accession>
<dbReference type="Gramene" id="HORVU.MOREX.r3.1HG0080080.1">
    <property type="protein sequence ID" value="HORVU.MOREX.r3.1HG0080080.1.CDS1"/>
    <property type="gene ID" value="HORVU.MOREX.r3.1HG0080080"/>
</dbReference>
<dbReference type="EnsemblPlants" id="HORVU.MOREX.r3.1HG0080080.1">
    <property type="protein sequence ID" value="HORVU.MOREX.r3.1HG0080080.1.CDS1"/>
    <property type="gene ID" value="HORVU.MOREX.r3.1HG0080080"/>
</dbReference>
<evidence type="ECO:0000313" key="1">
    <source>
        <dbReference type="EnsemblPlants" id="HORVU.MOREX.r3.1HG0080080.1.CDS1"/>
    </source>
</evidence>